<dbReference type="SMART" id="SM00427">
    <property type="entry name" value="H2B"/>
    <property type="match status" value="1"/>
</dbReference>
<dbReference type="SUPFAM" id="SSF47113">
    <property type="entry name" value="Histone-fold"/>
    <property type="match status" value="1"/>
</dbReference>
<dbReference type="AlphaFoldDB" id="A0A9J6HCR4"/>
<reference evidence="16 17" key="1">
    <citation type="journal article" date="2020" name="Cell">
        <title>Large-Scale Comparative Analyses of Tick Genomes Elucidate Their Genetic Diversity and Vector Capacities.</title>
        <authorList>
            <consortium name="Tick Genome and Microbiome Consortium (TIGMIC)"/>
            <person name="Jia N."/>
            <person name="Wang J."/>
            <person name="Shi W."/>
            <person name="Du L."/>
            <person name="Sun Y."/>
            <person name="Zhan W."/>
            <person name="Jiang J.F."/>
            <person name="Wang Q."/>
            <person name="Zhang B."/>
            <person name="Ji P."/>
            <person name="Bell-Sakyi L."/>
            <person name="Cui X.M."/>
            <person name="Yuan T.T."/>
            <person name="Jiang B.G."/>
            <person name="Yang W.F."/>
            <person name="Lam T.T."/>
            <person name="Chang Q.C."/>
            <person name="Ding S.J."/>
            <person name="Wang X.J."/>
            <person name="Zhu J.G."/>
            <person name="Ruan X.D."/>
            <person name="Zhao L."/>
            <person name="Wei J.T."/>
            <person name="Ye R.Z."/>
            <person name="Que T.C."/>
            <person name="Du C.H."/>
            <person name="Zhou Y.H."/>
            <person name="Cheng J.X."/>
            <person name="Dai P.F."/>
            <person name="Guo W.B."/>
            <person name="Han X.H."/>
            <person name="Huang E.J."/>
            <person name="Li L.F."/>
            <person name="Wei W."/>
            <person name="Gao Y.C."/>
            <person name="Liu J.Z."/>
            <person name="Shao H.Z."/>
            <person name="Wang X."/>
            <person name="Wang C.C."/>
            <person name="Yang T.C."/>
            <person name="Huo Q.B."/>
            <person name="Li W."/>
            <person name="Chen H.Y."/>
            <person name="Chen S.E."/>
            <person name="Zhou L.G."/>
            <person name="Ni X.B."/>
            <person name="Tian J.H."/>
            <person name="Sheng Y."/>
            <person name="Liu T."/>
            <person name="Pan Y.S."/>
            <person name="Xia L.Y."/>
            <person name="Li J."/>
            <person name="Zhao F."/>
            <person name="Cao W.C."/>
        </authorList>
    </citation>
    <scope>NUCLEOTIDE SEQUENCE [LARGE SCALE GENOMIC DNA]</scope>
    <source>
        <strain evidence="16">HaeL-2018</strain>
    </source>
</reference>
<keyword evidence="12" id="KW-0863">Zinc-finger</keyword>
<evidence type="ECO:0000256" key="13">
    <source>
        <dbReference type="RuleBase" id="RU000451"/>
    </source>
</evidence>
<evidence type="ECO:0000256" key="10">
    <source>
        <dbReference type="ARBA" id="ARBA00023242"/>
    </source>
</evidence>
<comment type="caution">
    <text evidence="16">The sequence shown here is derived from an EMBL/GenBank/DDBJ whole genome shotgun (WGS) entry which is preliminary data.</text>
</comment>
<evidence type="ECO:0000256" key="1">
    <source>
        <dbReference type="ARBA" id="ARBA00002001"/>
    </source>
</evidence>
<dbReference type="GO" id="GO:0000786">
    <property type="term" value="C:nucleosome"/>
    <property type="evidence" value="ECO:0007669"/>
    <property type="project" value="UniProtKB-KW"/>
</dbReference>
<gene>
    <name evidence="16" type="ORF">HPB48_026944</name>
</gene>
<evidence type="ECO:0000256" key="9">
    <source>
        <dbReference type="ARBA" id="ARBA00023125"/>
    </source>
</evidence>
<comment type="subunit">
    <text evidence="5 13">The nucleosome is a histone octamer containing two molecules each of H2A, H2B, H3 and H4 assembled in one H3-H4 heterotetramer and two H2A-H2B heterodimers. The octamer wraps approximately 147 bp of DNA.</text>
</comment>
<proteinExistence type="inferred from homology"/>
<evidence type="ECO:0000256" key="6">
    <source>
        <dbReference type="ARBA" id="ARBA00022454"/>
    </source>
</evidence>
<dbReference type="Pfam" id="PF00125">
    <property type="entry name" value="Histone"/>
    <property type="match status" value="1"/>
</dbReference>
<dbReference type="GO" id="GO:0046982">
    <property type="term" value="F:protein heterodimerization activity"/>
    <property type="evidence" value="ECO:0007669"/>
    <property type="project" value="InterPro"/>
</dbReference>
<dbReference type="Proteomes" id="UP000821853">
    <property type="component" value="Unassembled WGS sequence"/>
</dbReference>
<organism evidence="16 17">
    <name type="scientific">Haemaphysalis longicornis</name>
    <name type="common">Bush tick</name>
    <dbReference type="NCBI Taxonomy" id="44386"/>
    <lineage>
        <taxon>Eukaryota</taxon>
        <taxon>Metazoa</taxon>
        <taxon>Ecdysozoa</taxon>
        <taxon>Arthropoda</taxon>
        <taxon>Chelicerata</taxon>
        <taxon>Arachnida</taxon>
        <taxon>Acari</taxon>
        <taxon>Parasitiformes</taxon>
        <taxon>Ixodida</taxon>
        <taxon>Ixodoidea</taxon>
        <taxon>Ixodidae</taxon>
        <taxon>Haemaphysalinae</taxon>
        <taxon>Haemaphysalis</taxon>
    </lineage>
</organism>
<comment type="function">
    <text evidence="1">Core component of nucleosome. Nucleosomes wrap and compact DNA into chromatin, limiting DNA accessibility to the cellular machineries which require DNA as a template. Histones thereby play a central role in transcription regulation, DNA repair, DNA replication and chromosomal stability. DNA accessibility is regulated via a complex set of post-translational modifications of histones, also called histone code, and nucleosome remodeling.</text>
</comment>
<evidence type="ECO:0000256" key="11">
    <source>
        <dbReference type="ARBA" id="ARBA00023269"/>
    </source>
</evidence>
<evidence type="ECO:0000256" key="12">
    <source>
        <dbReference type="PROSITE-ProRule" id="PRU00047"/>
    </source>
</evidence>
<dbReference type="PRINTS" id="PR00621">
    <property type="entry name" value="HISTONEH2B"/>
</dbReference>
<dbReference type="FunFam" id="1.10.20.10:FF:000016">
    <property type="entry name" value="Histone H2B"/>
    <property type="match status" value="1"/>
</dbReference>
<dbReference type="GO" id="GO:0030527">
    <property type="term" value="F:structural constituent of chromatin"/>
    <property type="evidence" value="ECO:0007669"/>
    <property type="project" value="InterPro"/>
</dbReference>
<feature type="region of interest" description="Disordered" evidence="14">
    <location>
        <begin position="251"/>
        <end position="279"/>
    </location>
</feature>
<keyword evidence="6 13" id="KW-0158">Chromosome</keyword>
<accession>A0A9J6HCR4</accession>
<evidence type="ECO:0000256" key="4">
    <source>
        <dbReference type="ARBA" id="ARBA00006846"/>
    </source>
</evidence>
<evidence type="ECO:0000313" key="17">
    <source>
        <dbReference type="Proteomes" id="UP000821853"/>
    </source>
</evidence>
<evidence type="ECO:0000256" key="5">
    <source>
        <dbReference type="ARBA" id="ARBA00011538"/>
    </source>
</evidence>
<name>A0A9J6HCR4_HAELO</name>
<dbReference type="OMA" id="QNCKEEM"/>
<dbReference type="GO" id="GO:0005634">
    <property type="term" value="C:nucleus"/>
    <property type="evidence" value="ECO:0007669"/>
    <property type="project" value="UniProtKB-SubCell"/>
</dbReference>
<dbReference type="InterPro" id="IPR009072">
    <property type="entry name" value="Histone-fold"/>
</dbReference>
<comment type="similarity">
    <text evidence="4 13">Belongs to the histone H2B family.</text>
</comment>
<dbReference type="CDD" id="cd22910">
    <property type="entry name" value="HFD_H2B"/>
    <property type="match status" value="1"/>
</dbReference>
<keyword evidence="8" id="KW-0832">Ubl conjugation</keyword>
<evidence type="ECO:0000256" key="3">
    <source>
        <dbReference type="ARBA" id="ARBA00004286"/>
    </source>
</evidence>
<keyword evidence="12" id="KW-0479">Metal-binding</keyword>
<evidence type="ECO:0000256" key="2">
    <source>
        <dbReference type="ARBA" id="ARBA00004123"/>
    </source>
</evidence>
<evidence type="ECO:0000256" key="7">
    <source>
        <dbReference type="ARBA" id="ARBA00022499"/>
    </source>
</evidence>
<protein>
    <recommendedName>
        <fullName evidence="13">Histone H2B</fullName>
    </recommendedName>
</protein>
<dbReference type="InterPro" id="IPR007125">
    <property type="entry name" value="H2A/H2B/H3"/>
</dbReference>
<evidence type="ECO:0000256" key="14">
    <source>
        <dbReference type="SAM" id="MobiDB-lite"/>
    </source>
</evidence>
<keyword evidence="10 13" id="KW-0539">Nucleus</keyword>
<dbReference type="InterPro" id="IPR000558">
    <property type="entry name" value="Histone_H2B"/>
</dbReference>
<sequence>MASYSVRLRPYTFYARLPRGVTNVELVKVLVQRFRKNELSGVQDFSGGRFEVVFKTKQAVERFLTDPVVEVREEKFRFEYRGSRSKVVRVFQYPLEEPYEELRKILSQYGQVHKMQRETIPGFADFVSGTRRIRNDMVRPVPNLIKVLDRYVARFEYDGVVHQCVRCGGTGHYAAACTTPKCSRCDQYGHETCEAPCALCQGDHARSQCRVKSFAAAVAGTKPASAEATEIEGQEGTSSAVSEPVVAVAASDEAGSNADDAERKEETSSKNVRATDKKKKRRRKESFSIYIYKVLKQVHPDTGVSSNAMSFMNSFVNDIFERIAAESSRLAHYNKRSTITNREIQTAVRLLLPGELAKHAVSEGTKAVTKYTSSK</sequence>
<evidence type="ECO:0000259" key="15">
    <source>
        <dbReference type="PROSITE" id="PS50158"/>
    </source>
</evidence>
<keyword evidence="11 13" id="KW-0544">Nucleosome core</keyword>
<dbReference type="VEuPathDB" id="VectorBase:HLOH_043739"/>
<evidence type="ECO:0000313" key="16">
    <source>
        <dbReference type="EMBL" id="KAH9384914.1"/>
    </source>
</evidence>
<dbReference type="PROSITE" id="PS00357">
    <property type="entry name" value="HISTONE_H2B"/>
    <property type="match status" value="1"/>
</dbReference>
<dbReference type="OrthoDB" id="7765028at2759"/>
<dbReference type="PROSITE" id="PS50158">
    <property type="entry name" value="ZF_CCHC"/>
    <property type="match status" value="1"/>
</dbReference>
<keyword evidence="9 13" id="KW-0238">DNA-binding</keyword>
<dbReference type="InterPro" id="IPR055333">
    <property type="entry name" value="HISTONE_H2B_site"/>
</dbReference>
<keyword evidence="17" id="KW-1185">Reference proteome</keyword>
<dbReference type="EMBL" id="JABSTR010003430">
    <property type="protein sequence ID" value="KAH9384914.1"/>
    <property type="molecule type" value="Genomic_DNA"/>
</dbReference>
<keyword evidence="7" id="KW-1017">Isopeptide bond</keyword>
<dbReference type="InterPro" id="IPR001878">
    <property type="entry name" value="Znf_CCHC"/>
</dbReference>
<dbReference type="GO" id="GO:0003677">
    <property type="term" value="F:DNA binding"/>
    <property type="evidence" value="ECO:0007669"/>
    <property type="project" value="UniProtKB-KW"/>
</dbReference>
<comment type="subcellular location">
    <subcellularLocation>
        <location evidence="3">Chromosome</location>
    </subcellularLocation>
    <subcellularLocation>
        <location evidence="2 13">Nucleus</location>
    </subcellularLocation>
</comment>
<dbReference type="GO" id="GO:0008270">
    <property type="term" value="F:zinc ion binding"/>
    <property type="evidence" value="ECO:0007669"/>
    <property type="project" value="UniProtKB-KW"/>
</dbReference>
<keyword evidence="12" id="KW-0862">Zinc</keyword>
<feature type="domain" description="CCHC-type" evidence="15">
    <location>
        <begin position="164"/>
        <end position="177"/>
    </location>
</feature>
<dbReference type="Gene3D" id="1.10.20.10">
    <property type="entry name" value="Histone, subunit A"/>
    <property type="match status" value="1"/>
</dbReference>
<evidence type="ECO:0000256" key="8">
    <source>
        <dbReference type="ARBA" id="ARBA00022843"/>
    </source>
</evidence>
<dbReference type="PANTHER" id="PTHR23428">
    <property type="entry name" value="HISTONE H2B"/>
    <property type="match status" value="1"/>
</dbReference>